<sequence>MGWLSWCRKAPRGWRFIRLPSRGVPLAAINSFPAFRRRRKALRLSPTGLSEAGHRVMRMT</sequence>
<dbReference type="EMBL" id="BAAAKJ010000096">
    <property type="protein sequence ID" value="GAA1390364.1"/>
    <property type="molecule type" value="Genomic_DNA"/>
</dbReference>
<proteinExistence type="predicted"/>
<comment type="caution">
    <text evidence="1">The sequence shown here is derived from an EMBL/GenBank/DDBJ whole genome shotgun (WGS) entry which is preliminary data.</text>
</comment>
<organism evidence="1 2">
    <name type="scientific">Kitasatospora putterlickiae</name>
    <dbReference type="NCBI Taxonomy" id="221725"/>
    <lineage>
        <taxon>Bacteria</taxon>
        <taxon>Bacillati</taxon>
        <taxon>Actinomycetota</taxon>
        <taxon>Actinomycetes</taxon>
        <taxon>Kitasatosporales</taxon>
        <taxon>Streptomycetaceae</taxon>
        <taxon>Kitasatospora</taxon>
    </lineage>
</organism>
<name>A0ABP4IGN8_9ACTN</name>
<keyword evidence="2" id="KW-1185">Reference proteome</keyword>
<dbReference type="Proteomes" id="UP001499863">
    <property type="component" value="Unassembled WGS sequence"/>
</dbReference>
<evidence type="ECO:0000313" key="1">
    <source>
        <dbReference type="EMBL" id="GAA1390364.1"/>
    </source>
</evidence>
<reference evidence="2" key="1">
    <citation type="journal article" date="2019" name="Int. J. Syst. Evol. Microbiol.">
        <title>The Global Catalogue of Microorganisms (GCM) 10K type strain sequencing project: providing services to taxonomists for standard genome sequencing and annotation.</title>
        <authorList>
            <consortium name="The Broad Institute Genomics Platform"/>
            <consortium name="The Broad Institute Genome Sequencing Center for Infectious Disease"/>
            <person name="Wu L."/>
            <person name="Ma J."/>
        </authorList>
    </citation>
    <scope>NUCLEOTIDE SEQUENCE [LARGE SCALE GENOMIC DNA]</scope>
    <source>
        <strain evidence="2">JCM 12393</strain>
    </source>
</reference>
<gene>
    <name evidence="1" type="ORF">GCM10009639_19010</name>
</gene>
<evidence type="ECO:0000313" key="2">
    <source>
        <dbReference type="Proteomes" id="UP001499863"/>
    </source>
</evidence>
<accession>A0ABP4IGN8</accession>
<protein>
    <submittedName>
        <fullName evidence="1">Uncharacterized protein</fullName>
    </submittedName>
</protein>